<keyword evidence="2" id="KW-1185">Reference proteome</keyword>
<dbReference type="CDD" id="cd01109">
    <property type="entry name" value="HTH_YyaN"/>
    <property type="match status" value="1"/>
</dbReference>
<organism evidence="1 2">
    <name type="scientific">Weissella soli</name>
    <dbReference type="NCBI Taxonomy" id="155866"/>
    <lineage>
        <taxon>Bacteria</taxon>
        <taxon>Bacillati</taxon>
        <taxon>Bacillota</taxon>
        <taxon>Bacilli</taxon>
        <taxon>Lactobacillales</taxon>
        <taxon>Lactobacillaceae</taxon>
        <taxon>Weissella</taxon>
    </lineage>
</organism>
<dbReference type="GO" id="GO:0003700">
    <property type="term" value="F:DNA-binding transcription factor activity"/>
    <property type="evidence" value="ECO:0007669"/>
    <property type="project" value="InterPro"/>
</dbReference>
<dbReference type="PANTHER" id="PTHR30204:SF98">
    <property type="entry name" value="HTH-TYPE TRANSCRIPTIONAL REGULATOR ADHR"/>
    <property type="match status" value="1"/>
</dbReference>
<dbReference type="InterPro" id="IPR000551">
    <property type="entry name" value="MerR-type_HTH_dom"/>
</dbReference>
<dbReference type="Proteomes" id="UP000254912">
    <property type="component" value="Unassembled WGS sequence"/>
</dbReference>
<dbReference type="EMBL" id="QRAS01000001">
    <property type="protein sequence ID" value="RDL11920.1"/>
    <property type="molecule type" value="Genomic_DNA"/>
</dbReference>
<dbReference type="KEGG" id="wso:WSWS_00714"/>
<dbReference type="SMART" id="SM00422">
    <property type="entry name" value="HTH_MERR"/>
    <property type="match status" value="1"/>
</dbReference>
<dbReference type="Gene3D" id="1.10.1660.10">
    <property type="match status" value="1"/>
</dbReference>
<dbReference type="AlphaFoldDB" id="A0A288Q926"/>
<keyword evidence="1" id="KW-0238">DNA-binding</keyword>
<dbReference type="GeneID" id="94545917"/>
<protein>
    <submittedName>
        <fullName evidence="1">DNA-binding transcriptional MerR regulator</fullName>
    </submittedName>
</protein>
<reference evidence="1 2" key="1">
    <citation type="submission" date="2018-07" db="EMBL/GenBank/DDBJ databases">
        <title>Genomic Encyclopedia of Type Strains, Phase III (KMG-III): the genomes of soil and plant-associated and newly described type strains.</title>
        <authorList>
            <person name="Whitman W."/>
        </authorList>
    </citation>
    <scope>NUCLEOTIDE SEQUENCE [LARGE SCALE GENOMIC DNA]</scope>
    <source>
        <strain evidence="1 2">CECT 7031</strain>
    </source>
</reference>
<comment type="caution">
    <text evidence="1">The sequence shown here is derived from an EMBL/GenBank/DDBJ whole genome shotgun (WGS) entry which is preliminary data.</text>
</comment>
<proteinExistence type="predicted"/>
<dbReference type="Pfam" id="PF13411">
    <property type="entry name" value="MerR_1"/>
    <property type="match status" value="1"/>
</dbReference>
<dbReference type="InterPro" id="IPR047057">
    <property type="entry name" value="MerR_fam"/>
</dbReference>
<accession>A0A288Q926</accession>
<gene>
    <name evidence="1" type="ORF">DFP99_0344</name>
</gene>
<dbReference type="RefSeq" id="WP_070229986.1">
    <property type="nucleotide sequence ID" value="NZ_BJYO01000002.1"/>
</dbReference>
<name>A0A288Q926_9LACO</name>
<dbReference type="InterPro" id="IPR009061">
    <property type="entry name" value="DNA-bd_dom_put_sf"/>
</dbReference>
<dbReference type="PANTHER" id="PTHR30204">
    <property type="entry name" value="REDOX-CYCLING DRUG-SENSING TRANSCRIPTIONAL ACTIVATOR SOXR"/>
    <property type="match status" value="1"/>
</dbReference>
<dbReference type="SUPFAM" id="SSF46955">
    <property type="entry name" value="Putative DNA-binding domain"/>
    <property type="match status" value="1"/>
</dbReference>
<dbReference type="GO" id="GO:0003677">
    <property type="term" value="F:DNA binding"/>
    <property type="evidence" value="ECO:0007669"/>
    <property type="project" value="UniProtKB-KW"/>
</dbReference>
<dbReference type="PRINTS" id="PR00040">
    <property type="entry name" value="HTHMERR"/>
</dbReference>
<evidence type="ECO:0000313" key="1">
    <source>
        <dbReference type="EMBL" id="RDL11920.1"/>
    </source>
</evidence>
<sequence>MNIKEASEITGVEASTIRYYEQVGLIPVVDRKTSGVRDFDDFYIGRINFVKNMRSAGMSVEAIKRYVDLVDDEAEHVEQQKAILVEQINILTEKRDDLTATLDYLQYKVEHFYDHMLDAEEQLKLLEKQHTLTKRNNKQGKWADHL</sequence>
<dbReference type="PROSITE" id="PS50937">
    <property type="entry name" value="HTH_MERR_2"/>
    <property type="match status" value="1"/>
</dbReference>
<evidence type="ECO:0000313" key="2">
    <source>
        <dbReference type="Proteomes" id="UP000254912"/>
    </source>
</evidence>